<reference evidence="2" key="1">
    <citation type="submission" date="2021-01" db="EMBL/GenBank/DDBJ databases">
        <title>Modified the classification status of verrucomicrobia.</title>
        <authorList>
            <person name="Feng X."/>
        </authorList>
    </citation>
    <scope>NUCLEOTIDE SEQUENCE</scope>
    <source>
        <strain evidence="2">KCTC 22041</strain>
    </source>
</reference>
<sequence>MEPRPLFSIRSLGTLGASQCLIFTFALTVFAPSFTVPMLFFCLFAISLNAAWKKTPGWFWRSFAMASVLAGIALSLWVAPRNEQIELDGLFATPVLVWAVYLGIGLAPLGLISSAHTAFVRIRCNS</sequence>
<dbReference type="EMBL" id="JAENIJ010000013">
    <property type="protein sequence ID" value="MBK1882713.1"/>
    <property type="molecule type" value="Genomic_DNA"/>
</dbReference>
<feature type="transmembrane region" description="Helical" evidence="1">
    <location>
        <begin position="98"/>
        <end position="120"/>
    </location>
</feature>
<dbReference type="RefSeq" id="WP_200270126.1">
    <property type="nucleotide sequence ID" value="NZ_JAENIJ010000013.1"/>
</dbReference>
<evidence type="ECO:0000313" key="3">
    <source>
        <dbReference type="Proteomes" id="UP000603141"/>
    </source>
</evidence>
<evidence type="ECO:0000256" key="1">
    <source>
        <dbReference type="SAM" id="Phobius"/>
    </source>
</evidence>
<accession>A0A934VWD7</accession>
<comment type="caution">
    <text evidence="2">The sequence shown here is derived from an EMBL/GenBank/DDBJ whole genome shotgun (WGS) entry which is preliminary data.</text>
</comment>
<keyword evidence="3" id="KW-1185">Reference proteome</keyword>
<gene>
    <name evidence="2" type="ORF">JIN85_09810</name>
</gene>
<proteinExistence type="predicted"/>
<keyword evidence="1" id="KW-0812">Transmembrane</keyword>
<organism evidence="2 3">
    <name type="scientific">Luteolibacter pohnpeiensis</name>
    <dbReference type="NCBI Taxonomy" id="454153"/>
    <lineage>
        <taxon>Bacteria</taxon>
        <taxon>Pseudomonadati</taxon>
        <taxon>Verrucomicrobiota</taxon>
        <taxon>Verrucomicrobiia</taxon>
        <taxon>Verrucomicrobiales</taxon>
        <taxon>Verrucomicrobiaceae</taxon>
        <taxon>Luteolibacter</taxon>
    </lineage>
</organism>
<dbReference type="Proteomes" id="UP000603141">
    <property type="component" value="Unassembled WGS sequence"/>
</dbReference>
<name>A0A934VWD7_9BACT</name>
<keyword evidence="1" id="KW-1133">Transmembrane helix</keyword>
<dbReference type="AlphaFoldDB" id="A0A934VWD7"/>
<keyword evidence="1" id="KW-0472">Membrane</keyword>
<feature type="transmembrane region" description="Helical" evidence="1">
    <location>
        <begin position="58"/>
        <end position="78"/>
    </location>
</feature>
<feature type="transmembrane region" description="Helical" evidence="1">
    <location>
        <begin position="20"/>
        <end position="46"/>
    </location>
</feature>
<evidence type="ECO:0000313" key="2">
    <source>
        <dbReference type="EMBL" id="MBK1882713.1"/>
    </source>
</evidence>
<protein>
    <submittedName>
        <fullName evidence="2">Uncharacterized protein</fullName>
    </submittedName>
</protein>